<organism evidence="1 2">
    <name type="scientific">Candidatus Prevotella avicola</name>
    <dbReference type="NCBI Taxonomy" id="2838738"/>
    <lineage>
        <taxon>Bacteria</taxon>
        <taxon>Pseudomonadati</taxon>
        <taxon>Bacteroidota</taxon>
        <taxon>Bacteroidia</taxon>
        <taxon>Bacteroidales</taxon>
        <taxon>Prevotellaceae</taxon>
        <taxon>Prevotella</taxon>
    </lineage>
</organism>
<dbReference type="AlphaFoldDB" id="A0A9D2FWC6"/>
<dbReference type="EMBL" id="DXBE01000020">
    <property type="protein sequence ID" value="HIZ68653.1"/>
    <property type="molecule type" value="Genomic_DNA"/>
</dbReference>
<reference evidence="1" key="1">
    <citation type="journal article" date="2021" name="PeerJ">
        <title>Extensive microbial diversity within the chicken gut microbiome revealed by metagenomics and culture.</title>
        <authorList>
            <person name="Gilroy R."/>
            <person name="Ravi A."/>
            <person name="Getino M."/>
            <person name="Pursley I."/>
            <person name="Horton D.L."/>
            <person name="Alikhan N.F."/>
            <person name="Baker D."/>
            <person name="Gharbi K."/>
            <person name="Hall N."/>
            <person name="Watson M."/>
            <person name="Adriaenssens E.M."/>
            <person name="Foster-Nyarko E."/>
            <person name="Jarju S."/>
            <person name="Secka A."/>
            <person name="Antonio M."/>
            <person name="Oren A."/>
            <person name="Chaudhuri R.R."/>
            <person name="La Ragione R."/>
            <person name="Hildebrand F."/>
            <person name="Pallen M.J."/>
        </authorList>
    </citation>
    <scope>NUCLEOTIDE SEQUENCE</scope>
    <source>
        <strain evidence="1">ChiHecec3B27-8219</strain>
    </source>
</reference>
<gene>
    <name evidence="1" type="ORF">H9966_02030</name>
</gene>
<name>A0A9D2FWC6_9BACT</name>
<evidence type="ECO:0000313" key="1">
    <source>
        <dbReference type="EMBL" id="HIZ68653.1"/>
    </source>
</evidence>
<evidence type="ECO:0000313" key="2">
    <source>
        <dbReference type="Proteomes" id="UP000824055"/>
    </source>
</evidence>
<comment type="caution">
    <text evidence="1">The sequence shown here is derived from an EMBL/GenBank/DDBJ whole genome shotgun (WGS) entry which is preliminary data.</text>
</comment>
<proteinExistence type="predicted"/>
<reference evidence="1" key="2">
    <citation type="submission" date="2021-04" db="EMBL/GenBank/DDBJ databases">
        <authorList>
            <person name="Gilroy R."/>
        </authorList>
    </citation>
    <scope>NUCLEOTIDE SEQUENCE</scope>
    <source>
        <strain evidence="1">ChiHecec3B27-8219</strain>
    </source>
</reference>
<accession>A0A9D2FWC6</accession>
<dbReference type="Proteomes" id="UP000824055">
    <property type="component" value="Unassembled WGS sequence"/>
</dbReference>
<sequence>MCLLTSDGFSQRRERHRKFDPVQFQKELEQYITTAAGLTPAEAGAFFPVYREMQKKQRVLFEQMRRYRVVDTTNDCACRKALKKQDELDIELKTMQRDYHERFMRIISPSKVFKALKAEDDFHRQALRKAAGKPRPEHRK</sequence>
<protein>
    <submittedName>
        <fullName evidence="1">Uncharacterized protein</fullName>
    </submittedName>
</protein>